<reference evidence="2" key="1">
    <citation type="submission" date="2021-02" db="EMBL/GenBank/DDBJ databases">
        <authorList>
            <person name="Dougan E. K."/>
            <person name="Rhodes N."/>
            <person name="Thang M."/>
            <person name="Chan C."/>
        </authorList>
    </citation>
    <scope>NUCLEOTIDE SEQUENCE</scope>
</reference>
<comment type="caution">
    <text evidence="2">The sequence shown here is derived from an EMBL/GenBank/DDBJ whole genome shotgun (WGS) entry which is preliminary data.</text>
</comment>
<feature type="region of interest" description="Disordered" evidence="1">
    <location>
        <begin position="1"/>
        <end position="26"/>
    </location>
</feature>
<organism evidence="2 3">
    <name type="scientific">Symbiodinium pilosum</name>
    <name type="common">Dinoflagellate</name>
    <dbReference type="NCBI Taxonomy" id="2952"/>
    <lineage>
        <taxon>Eukaryota</taxon>
        <taxon>Sar</taxon>
        <taxon>Alveolata</taxon>
        <taxon>Dinophyceae</taxon>
        <taxon>Suessiales</taxon>
        <taxon>Symbiodiniaceae</taxon>
        <taxon>Symbiodinium</taxon>
    </lineage>
</organism>
<feature type="non-terminal residue" evidence="2">
    <location>
        <position position="199"/>
    </location>
</feature>
<evidence type="ECO:0000313" key="2">
    <source>
        <dbReference type="EMBL" id="CAE7474863.1"/>
    </source>
</evidence>
<keyword evidence="3" id="KW-1185">Reference proteome</keyword>
<accession>A0A812SDS7</accession>
<dbReference type="OrthoDB" id="444803at2759"/>
<protein>
    <submittedName>
        <fullName evidence="2">Uncharacterized protein</fullName>
    </submittedName>
</protein>
<dbReference type="Proteomes" id="UP000649617">
    <property type="component" value="Unassembled WGS sequence"/>
</dbReference>
<evidence type="ECO:0000313" key="3">
    <source>
        <dbReference type="Proteomes" id="UP000649617"/>
    </source>
</evidence>
<sequence length="199" mass="22029">LVAWFKSENAGPTWPSDAGDTEGKTTHGTVTKKVEAGNGAAKPVAFIYGDTNAYFDFGKIMKSDYTICSVSRYAGGHKNRVLQVDGKTWLHGHWANNVGVAHYQHWNTHSSRNGGSTDWLVMCGSNGRKVYLGSDPKKNIATDNGHSFSDGDRHLVVNKPSERSEFGVMEVIVWDRKLQDDEMQATVEYLNRKLKHGTA</sequence>
<evidence type="ECO:0000256" key="1">
    <source>
        <dbReference type="SAM" id="MobiDB-lite"/>
    </source>
</evidence>
<name>A0A812SDS7_SYMPI</name>
<dbReference type="AlphaFoldDB" id="A0A812SDS7"/>
<proteinExistence type="predicted"/>
<gene>
    <name evidence="2" type="ORF">SPIL2461_LOCUS12064</name>
</gene>
<dbReference type="EMBL" id="CAJNIZ010024220">
    <property type="protein sequence ID" value="CAE7474863.1"/>
    <property type="molecule type" value="Genomic_DNA"/>
</dbReference>